<evidence type="ECO:0000256" key="2">
    <source>
        <dbReference type="SAM" id="MobiDB-lite"/>
    </source>
</evidence>
<protein>
    <submittedName>
        <fullName evidence="5">Uncharacterized protein</fullName>
    </submittedName>
</protein>
<evidence type="ECO:0000313" key="6">
    <source>
        <dbReference type="Proteomes" id="UP000792457"/>
    </source>
</evidence>
<evidence type="ECO:0000259" key="4">
    <source>
        <dbReference type="Pfam" id="PF10374"/>
    </source>
</evidence>
<dbReference type="PANTHER" id="PTHR15696">
    <property type="entry name" value="SMG-7 SUPPRESSOR WITH MORPHOLOGICAL EFFECT ON GENITALIA PROTEIN 7"/>
    <property type="match status" value="1"/>
</dbReference>
<dbReference type="EMBL" id="KZ308426">
    <property type="protein sequence ID" value="KAG8229359.1"/>
    <property type="molecule type" value="Genomic_DNA"/>
</dbReference>
<dbReference type="PANTHER" id="PTHR15696:SF5">
    <property type="entry name" value="NONSENSE-MEDIATED MRNA DECAY FACTOR SMG7"/>
    <property type="match status" value="1"/>
</dbReference>
<dbReference type="SUPFAM" id="SSF48452">
    <property type="entry name" value="TPR-like"/>
    <property type="match status" value="1"/>
</dbReference>
<gene>
    <name evidence="5" type="ORF">J437_LFUL007167</name>
</gene>
<dbReference type="InterPro" id="IPR045153">
    <property type="entry name" value="Est1/Ebs1-like"/>
</dbReference>
<feature type="region of interest" description="Disordered" evidence="2">
    <location>
        <begin position="257"/>
        <end position="276"/>
    </location>
</feature>
<evidence type="ECO:0000259" key="3">
    <source>
        <dbReference type="Pfam" id="PF10373"/>
    </source>
</evidence>
<feature type="non-terminal residue" evidence="5">
    <location>
        <position position="1"/>
    </location>
</feature>
<dbReference type="InterPro" id="IPR018834">
    <property type="entry name" value="DNA/RNA-bd_Est1-type"/>
</dbReference>
<dbReference type="GO" id="GO:0005697">
    <property type="term" value="C:telomerase holoenzyme complex"/>
    <property type="evidence" value="ECO:0007669"/>
    <property type="project" value="TreeGrafter"/>
</dbReference>
<proteinExistence type="predicted"/>
<dbReference type="InterPro" id="IPR011990">
    <property type="entry name" value="TPR-like_helical_dom_sf"/>
</dbReference>
<dbReference type="Proteomes" id="UP000792457">
    <property type="component" value="Unassembled WGS sequence"/>
</dbReference>
<evidence type="ECO:0000256" key="1">
    <source>
        <dbReference type="ARBA" id="ARBA00023161"/>
    </source>
</evidence>
<dbReference type="AlphaFoldDB" id="A0A8K0K6L5"/>
<dbReference type="Gene3D" id="1.25.40.10">
    <property type="entry name" value="Tetratricopeptide repeat domain"/>
    <property type="match status" value="1"/>
</dbReference>
<reference evidence="5" key="1">
    <citation type="submission" date="2013-04" db="EMBL/GenBank/DDBJ databases">
        <authorList>
            <person name="Qu J."/>
            <person name="Murali S.C."/>
            <person name="Bandaranaike D."/>
            <person name="Bellair M."/>
            <person name="Blankenburg K."/>
            <person name="Chao H."/>
            <person name="Dinh H."/>
            <person name="Doddapaneni H."/>
            <person name="Downs B."/>
            <person name="Dugan-Rocha S."/>
            <person name="Elkadiri S."/>
            <person name="Gnanaolivu R.D."/>
            <person name="Hernandez B."/>
            <person name="Javaid M."/>
            <person name="Jayaseelan J.C."/>
            <person name="Lee S."/>
            <person name="Li M."/>
            <person name="Ming W."/>
            <person name="Munidasa M."/>
            <person name="Muniz J."/>
            <person name="Nguyen L."/>
            <person name="Ongeri F."/>
            <person name="Osuji N."/>
            <person name="Pu L.-L."/>
            <person name="Puazo M."/>
            <person name="Qu C."/>
            <person name="Quiroz J."/>
            <person name="Raj R."/>
            <person name="Weissenberger G."/>
            <person name="Xin Y."/>
            <person name="Zou X."/>
            <person name="Han Y."/>
            <person name="Richards S."/>
            <person name="Worley K."/>
            <person name="Muzny D."/>
            <person name="Gibbs R."/>
        </authorList>
    </citation>
    <scope>NUCLEOTIDE SEQUENCE</scope>
    <source>
        <strain evidence="5">Sampled in the wild</strain>
    </source>
</reference>
<accession>A0A8K0K6L5</accession>
<dbReference type="GO" id="GO:0042162">
    <property type="term" value="F:telomeric DNA binding"/>
    <property type="evidence" value="ECO:0007669"/>
    <property type="project" value="TreeGrafter"/>
</dbReference>
<sequence>MAMGLEAAVQAILKADELKGKILNSKDLLNDNEAWTCQRQLQRIYQQVLILDLEYALDKKVEQDLWNFGFKNYIGTLQALTKDKKNPKRSECQALLSWCLDAASGFYLTLLQGICSAFDLDLPFRRNVGVYGGLGKTHEIENEAPSENKDNGIQVCNKRPRKSSCLYVCQHCLVHLGDVARYRGQARQAEAFYRHAVHVAPCSGQPYNQLALLEGSRGGGSGDRLSVVFHYVRSVCTAHPFPAGRSNLERTLKMALPRSNTDTPPAYNSLEDLSSL</sequence>
<name>A0A8K0K6L5_LADFU</name>
<dbReference type="Pfam" id="PF10374">
    <property type="entry name" value="EST1"/>
    <property type="match status" value="1"/>
</dbReference>
<comment type="caution">
    <text evidence="5">The sequence shown here is derived from an EMBL/GenBank/DDBJ whole genome shotgun (WGS) entry which is preliminary data.</text>
</comment>
<dbReference type="GO" id="GO:0000184">
    <property type="term" value="P:nuclear-transcribed mRNA catabolic process, nonsense-mediated decay"/>
    <property type="evidence" value="ECO:0007669"/>
    <property type="project" value="UniProtKB-KW"/>
</dbReference>
<keyword evidence="1" id="KW-0866">Nonsense-mediated mRNA decay</keyword>
<dbReference type="InterPro" id="IPR019458">
    <property type="entry name" value="Est1-like_N"/>
</dbReference>
<keyword evidence="6" id="KW-1185">Reference proteome</keyword>
<dbReference type="OrthoDB" id="69928at2759"/>
<dbReference type="GO" id="GO:0070034">
    <property type="term" value="F:telomerase RNA binding"/>
    <property type="evidence" value="ECO:0007669"/>
    <property type="project" value="TreeGrafter"/>
</dbReference>
<evidence type="ECO:0000313" key="5">
    <source>
        <dbReference type="EMBL" id="KAG8229359.1"/>
    </source>
</evidence>
<dbReference type="Pfam" id="PF10373">
    <property type="entry name" value="EST1_DNA_bind"/>
    <property type="match status" value="1"/>
</dbReference>
<reference evidence="5" key="2">
    <citation type="submission" date="2017-10" db="EMBL/GenBank/DDBJ databases">
        <title>Ladona fulva Genome sequencing and assembly.</title>
        <authorList>
            <person name="Murali S."/>
            <person name="Richards S."/>
            <person name="Bandaranaike D."/>
            <person name="Bellair M."/>
            <person name="Blankenburg K."/>
            <person name="Chao H."/>
            <person name="Dinh H."/>
            <person name="Doddapaneni H."/>
            <person name="Dugan-Rocha S."/>
            <person name="Elkadiri S."/>
            <person name="Gnanaolivu R."/>
            <person name="Hernandez B."/>
            <person name="Skinner E."/>
            <person name="Javaid M."/>
            <person name="Lee S."/>
            <person name="Li M."/>
            <person name="Ming W."/>
            <person name="Munidasa M."/>
            <person name="Muniz J."/>
            <person name="Nguyen L."/>
            <person name="Hughes D."/>
            <person name="Osuji N."/>
            <person name="Pu L.-L."/>
            <person name="Puazo M."/>
            <person name="Qu C."/>
            <person name="Quiroz J."/>
            <person name="Raj R."/>
            <person name="Weissenberger G."/>
            <person name="Xin Y."/>
            <person name="Zou X."/>
            <person name="Han Y."/>
            <person name="Worley K."/>
            <person name="Muzny D."/>
            <person name="Gibbs R."/>
        </authorList>
    </citation>
    <scope>NUCLEOTIDE SEQUENCE</scope>
    <source>
        <strain evidence="5">Sampled in the wild</strain>
    </source>
</reference>
<organism evidence="5 6">
    <name type="scientific">Ladona fulva</name>
    <name type="common">Scarce chaser dragonfly</name>
    <name type="synonym">Libellula fulva</name>
    <dbReference type="NCBI Taxonomy" id="123851"/>
    <lineage>
        <taxon>Eukaryota</taxon>
        <taxon>Metazoa</taxon>
        <taxon>Ecdysozoa</taxon>
        <taxon>Arthropoda</taxon>
        <taxon>Hexapoda</taxon>
        <taxon>Insecta</taxon>
        <taxon>Pterygota</taxon>
        <taxon>Palaeoptera</taxon>
        <taxon>Odonata</taxon>
        <taxon>Epiprocta</taxon>
        <taxon>Anisoptera</taxon>
        <taxon>Libelluloidea</taxon>
        <taxon>Libellulidae</taxon>
        <taxon>Ladona</taxon>
    </lineage>
</organism>
<feature type="domain" description="Telomerase activating protein Est1-like N-terminal" evidence="4">
    <location>
        <begin position="60"/>
        <end position="186"/>
    </location>
</feature>
<feature type="domain" description="DNA/RNA-binding" evidence="3">
    <location>
        <begin position="189"/>
        <end position="254"/>
    </location>
</feature>